<dbReference type="InterPro" id="IPR011990">
    <property type="entry name" value="TPR-like_helical_dom_sf"/>
</dbReference>
<dbReference type="OrthoDB" id="9815847at2"/>
<dbReference type="Proteomes" id="UP000324252">
    <property type="component" value="Unassembled WGS sequence"/>
</dbReference>
<keyword evidence="5" id="KW-1185">Reference proteome</keyword>
<dbReference type="Gene3D" id="1.25.40.10">
    <property type="entry name" value="Tetratricopeptide repeat domain"/>
    <property type="match status" value="1"/>
</dbReference>
<evidence type="ECO:0000313" key="5">
    <source>
        <dbReference type="Proteomes" id="UP000324252"/>
    </source>
</evidence>
<feature type="region of interest" description="Disordered" evidence="3">
    <location>
        <begin position="137"/>
        <end position="160"/>
    </location>
</feature>
<proteinExistence type="predicted"/>
<dbReference type="PANTHER" id="PTHR47870:SF1">
    <property type="entry name" value="CYTOCHROME C-TYPE BIOGENESIS PROTEIN CCMH"/>
    <property type="match status" value="1"/>
</dbReference>
<evidence type="ECO:0000256" key="3">
    <source>
        <dbReference type="SAM" id="MobiDB-lite"/>
    </source>
</evidence>
<dbReference type="NCBIfam" id="TIGR03142">
    <property type="entry name" value="cytochro_ccmI"/>
    <property type="match status" value="1"/>
</dbReference>
<comment type="subcellular location">
    <subcellularLocation>
        <location evidence="1">Cell envelope</location>
    </subcellularLocation>
</comment>
<dbReference type="SUPFAM" id="SSF48452">
    <property type="entry name" value="TPR-like"/>
    <property type="match status" value="1"/>
</dbReference>
<dbReference type="GO" id="GO:0030313">
    <property type="term" value="C:cell envelope"/>
    <property type="evidence" value="ECO:0007669"/>
    <property type="project" value="UniProtKB-SubCell"/>
</dbReference>
<evidence type="ECO:0000256" key="2">
    <source>
        <dbReference type="ARBA" id="ARBA00022748"/>
    </source>
</evidence>
<name>A0A1H0A483_9RHOB</name>
<dbReference type="InterPro" id="IPR017560">
    <property type="entry name" value="Cyt_c_biogenesis_CcmI"/>
</dbReference>
<protein>
    <submittedName>
        <fullName evidence="4">Cytochrome c-type biogenesis protein CcmH</fullName>
    </submittedName>
</protein>
<dbReference type="EMBL" id="FQZZ01000001">
    <property type="protein sequence ID" value="SHJ73913.1"/>
    <property type="molecule type" value="Genomic_DNA"/>
</dbReference>
<reference evidence="4 5" key="1">
    <citation type="submission" date="2016-11" db="EMBL/GenBank/DDBJ databases">
        <authorList>
            <person name="Varghese N."/>
            <person name="Submissions S."/>
        </authorList>
    </citation>
    <scope>NUCLEOTIDE SEQUENCE [LARGE SCALE GENOMIC DNA]</scope>
    <source>
        <strain evidence="4 5">DSM 29620</strain>
    </source>
</reference>
<dbReference type="GO" id="GO:0005886">
    <property type="term" value="C:plasma membrane"/>
    <property type="evidence" value="ECO:0007669"/>
    <property type="project" value="TreeGrafter"/>
</dbReference>
<evidence type="ECO:0000256" key="1">
    <source>
        <dbReference type="ARBA" id="ARBA00004196"/>
    </source>
</evidence>
<dbReference type="InterPro" id="IPR051263">
    <property type="entry name" value="C-type_cytochrome_biogenesis"/>
</dbReference>
<dbReference type="AlphaFoldDB" id="A0A1H0A483"/>
<sequence>MLFWILIGVLALAVAGSLAVVLVRGRREAEHPAAYDLRVYRDQLKEVDRDLARGVIGPEDADRIRAEISRRILAADAQLQQAETAGDQPAGVSRAVAVGAGAALVAGAVGLYWQLGAPGYGDLGLSSRIETARELRENRPTQEQVEAQVTLPAPPQPPSEEYTELVKRLREAVAERPADLQGQTLLARNEAVLGNFKAAYEAQGAVLSIKGTEASAQDYADYADMMVLAAGGYVSPEAETALRAALARDPRNGTARYYMGLMAAQTGRPDQAFRTWDGLMREGPADAPWIAPIRGQIEDMAARAGVNYTLPELDSLPGPTAGDIENAADMTPEERQEMVRGMVDRLMNRLATQGGTAEDWARLIAALGQLGDTARASAIWAEAQQVFEARPQMLATVRAAAEQAGLTGTAPALPGPSAEDVENAASLTSDDRQEMIRTMVSGLAERLNADGGSAQEWARLISSYGVLGDTEGAQGAYDSARAAFDGDADALALLRDAARAAGLSE</sequence>
<dbReference type="PANTHER" id="PTHR47870">
    <property type="entry name" value="CYTOCHROME C-TYPE BIOGENESIS PROTEIN CCMH"/>
    <property type="match status" value="1"/>
</dbReference>
<evidence type="ECO:0000313" key="4">
    <source>
        <dbReference type="EMBL" id="SHJ73913.1"/>
    </source>
</evidence>
<accession>A0A1H0A483</accession>
<dbReference type="GO" id="GO:0017004">
    <property type="term" value="P:cytochrome complex assembly"/>
    <property type="evidence" value="ECO:0007669"/>
    <property type="project" value="UniProtKB-KW"/>
</dbReference>
<organism evidence="4 5">
    <name type="scientific">Lutimaribacter pacificus</name>
    <dbReference type="NCBI Taxonomy" id="391948"/>
    <lineage>
        <taxon>Bacteria</taxon>
        <taxon>Pseudomonadati</taxon>
        <taxon>Pseudomonadota</taxon>
        <taxon>Alphaproteobacteria</taxon>
        <taxon>Rhodobacterales</taxon>
        <taxon>Roseobacteraceae</taxon>
        <taxon>Lutimaribacter</taxon>
    </lineage>
</organism>
<keyword evidence="2" id="KW-0201">Cytochrome c-type biogenesis</keyword>
<gene>
    <name evidence="4" type="ORF">SAMN05444142_1011207</name>
</gene>
<dbReference type="RefSeq" id="WP_149785960.1">
    <property type="nucleotide sequence ID" value="NZ_FNIO01000001.1"/>
</dbReference>